<dbReference type="AlphaFoldDB" id="A0A542YI80"/>
<dbReference type="CDD" id="cd06558">
    <property type="entry name" value="crotonase-like"/>
    <property type="match status" value="1"/>
</dbReference>
<evidence type="ECO:0000313" key="1">
    <source>
        <dbReference type="EMBL" id="TQL47768.1"/>
    </source>
</evidence>
<dbReference type="GO" id="GO:0003824">
    <property type="term" value="F:catalytic activity"/>
    <property type="evidence" value="ECO:0007669"/>
    <property type="project" value="UniProtKB-ARBA"/>
</dbReference>
<dbReference type="RefSeq" id="WP_141879985.1">
    <property type="nucleotide sequence ID" value="NZ_VFOM01000001.1"/>
</dbReference>
<dbReference type="InterPro" id="IPR001753">
    <property type="entry name" value="Enoyl-CoA_hydra/iso"/>
</dbReference>
<dbReference type="OrthoDB" id="9777711at2"/>
<sequence length="267" mass="28103">MSTPQATAAAETSTPEPAILFRVDGGLARVTLNRPKQLNAINEEAAHLWRDIAAEIDRRDDIRAVLFDAVGRAFCAGGDVASMVGTSGEDVTALADVIHEGHSILRDTPKPIVAAVHGTAVGGGLGFMLVADHIVAAESAVFGSKYADIGLTPDCGVSTLLPEAIGMRRALQLTLSDRMLTASEAEAWGLVTETVTDDEVAARAQAVAQYWLDGATAAYGQAKRLLRQAPKRSYRESLDDEARTIGAAIGSPDAQARIAAFVAPRTR</sequence>
<dbReference type="EMBL" id="VFOM01000001">
    <property type="protein sequence ID" value="TQL47768.1"/>
    <property type="molecule type" value="Genomic_DNA"/>
</dbReference>
<proteinExistence type="predicted"/>
<dbReference type="PANTHER" id="PTHR43459:SF1">
    <property type="entry name" value="EG:BACN32G11.4 PROTEIN"/>
    <property type="match status" value="1"/>
</dbReference>
<dbReference type="PANTHER" id="PTHR43459">
    <property type="entry name" value="ENOYL-COA HYDRATASE"/>
    <property type="match status" value="1"/>
</dbReference>
<dbReference type="Proteomes" id="UP000317998">
    <property type="component" value="Unassembled WGS sequence"/>
</dbReference>
<gene>
    <name evidence="1" type="ORF">FB562_0838</name>
</gene>
<dbReference type="InterPro" id="IPR029045">
    <property type="entry name" value="ClpP/crotonase-like_dom_sf"/>
</dbReference>
<evidence type="ECO:0000313" key="2">
    <source>
        <dbReference type="Proteomes" id="UP000317998"/>
    </source>
</evidence>
<keyword evidence="2" id="KW-1185">Reference proteome</keyword>
<organism evidence="1 2">
    <name type="scientific">Homoserinimonas aerilata</name>
    <dbReference type="NCBI Taxonomy" id="1162970"/>
    <lineage>
        <taxon>Bacteria</taxon>
        <taxon>Bacillati</taxon>
        <taxon>Actinomycetota</taxon>
        <taxon>Actinomycetes</taxon>
        <taxon>Micrococcales</taxon>
        <taxon>Microbacteriaceae</taxon>
        <taxon>Homoserinimonas</taxon>
    </lineage>
</organism>
<comment type="caution">
    <text evidence="1">The sequence shown here is derived from an EMBL/GenBank/DDBJ whole genome shotgun (WGS) entry which is preliminary data.</text>
</comment>
<dbReference type="Gene3D" id="3.90.226.10">
    <property type="entry name" value="2-enoyl-CoA Hydratase, Chain A, domain 1"/>
    <property type="match status" value="1"/>
</dbReference>
<accession>A0A542YI80</accession>
<name>A0A542YI80_9MICO</name>
<protein>
    <submittedName>
        <fullName evidence="1">Enoyl-CoA hydratase</fullName>
    </submittedName>
</protein>
<reference evidence="1 2" key="1">
    <citation type="submission" date="2019-06" db="EMBL/GenBank/DDBJ databases">
        <title>Sequencing the genomes of 1000 actinobacteria strains.</title>
        <authorList>
            <person name="Klenk H.-P."/>
        </authorList>
    </citation>
    <scope>NUCLEOTIDE SEQUENCE [LARGE SCALE GENOMIC DNA]</scope>
    <source>
        <strain evidence="1 2">DSM 26477</strain>
    </source>
</reference>
<dbReference type="SUPFAM" id="SSF52096">
    <property type="entry name" value="ClpP/crotonase"/>
    <property type="match status" value="1"/>
</dbReference>
<dbReference type="Pfam" id="PF00378">
    <property type="entry name" value="ECH_1"/>
    <property type="match status" value="1"/>
</dbReference>